<dbReference type="EMBL" id="JANJQO010002856">
    <property type="protein sequence ID" value="KAJ2965779.1"/>
    <property type="molecule type" value="Genomic_DNA"/>
</dbReference>
<gene>
    <name evidence="1" type="ORF">NQ176_g10452</name>
</gene>
<sequence>MGRGPPMISFRNSSFAPLVHKLHPRGRHWLQRERQLQIAKPKAIWKNARAAYVKHYETIRATVPKEQLLEYRLTDGWEPLAKFLGKEAPGPEVPFPHVNDAKEFKKVVAKGARYFLKKATKNFFRPCFWLGCSHEGHAR</sequence>
<evidence type="ECO:0000313" key="1">
    <source>
        <dbReference type="EMBL" id="KAJ2965779.1"/>
    </source>
</evidence>
<organism evidence="1 2">
    <name type="scientific">Zarea fungicola</name>
    <dbReference type="NCBI Taxonomy" id="93591"/>
    <lineage>
        <taxon>Eukaryota</taxon>
        <taxon>Fungi</taxon>
        <taxon>Dikarya</taxon>
        <taxon>Ascomycota</taxon>
        <taxon>Pezizomycotina</taxon>
        <taxon>Sordariomycetes</taxon>
        <taxon>Hypocreomycetidae</taxon>
        <taxon>Hypocreales</taxon>
        <taxon>Cordycipitaceae</taxon>
        <taxon>Zarea</taxon>
    </lineage>
</organism>
<accession>A0ACC1MGJ3</accession>
<evidence type="ECO:0000313" key="2">
    <source>
        <dbReference type="Proteomes" id="UP001143910"/>
    </source>
</evidence>
<comment type="caution">
    <text evidence="1">The sequence shown here is derived from an EMBL/GenBank/DDBJ whole genome shotgun (WGS) entry which is preliminary data.</text>
</comment>
<reference evidence="1" key="1">
    <citation type="submission" date="2022-08" db="EMBL/GenBank/DDBJ databases">
        <title>Genome Sequence of Lecanicillium fungicola.</title>
        <authorList>
            <person name="Buettner E."/>
        </authorList>
    </citation>
    <scope>NUCLEOTIDE SEQUENCE</scope>
    <source>
        <strain evidence="1">Babe33</strain>
    </source>
</reference>
<protein>
    <submittedName>
        <fullName evidence="1">Uncharacterized protein</fullName>
    </submittedName>
</protein>
<name>A0ACC1MGJ3_9HYPO</name>
<proteinExistence type="predicted"/>
<dbReference type="Proteomes" id="UP001143910">
    <property type="component" value="Unassembled WGS sequence"/>
</dbReference>
<keyword evidence="2" id="KW-1185">Reference proteome</keyword>